<comment type="caution">
    <text evidence="1">The sequence shown here is derived from an EMBL/GenBank/DDBJ whole genome shotgun (WGS) entry which is preliminary data.</text>
</comment>
<gene>
    <name evidence="1" type="ORF">CXB65_02585</name>
</gene>
<sequence length="87" mass="9551">MNHPEMSLRLLGADQIQGLDEYLSAAGLPTPDLLQHDRMFYSFHRGETELGYGASKDGQARLIRSLVVDPGKEDPGSVPCCLEHLNA</sequence>
<dbReference type="EMBL" id="PJCG01000003">
    <property type="protein sequence ID" value="PKI25614.1"/>
    <property type="molecule type" value="Genomic_DNA"/>
</dbReference>
<reference evidence="1 2" key="1">
    <citation type="submission" date="2017-12" db="EMBL/GenBank/DDBJ databases">
        <title>Isolation and characterization of an aerobic denitrifying Pseudomonas monteilii CY06 from aquaculture ponds.</title>
        <authorList>
            <person name="Ma Q."/>
            <person name="Cai Y."/>
            <person name="He Z."/>
        </authorList>
    </citation>
    <scope>NUCLEOTIDE SEQUENCE [LARGE SCALE GENOMIC DNA]</scope>
    <source>
        <strain evidence="1 2">CY06</strain>
    </source>
</reference>
<accession>A0A2N1IY15</accession>
<proteinExistence type="predicted"/>
<evidence type="ECO:0000313" key="1">
    <source>
        <dbReference type="EMBL" id="PKI25614.1"/>
    </source>
</evidence>
<name>A0A2N1IY15_9PSED</name>
<evidence type="ECO:0000313" key="2">
    <source>
        <dbReference type="Proteomes" id="UP000233399"/>
    </source>
</evidence>
<dbReference type="AlphaFoldDB" id="A0A2N1IY15"/>
<dbReference type="Proteomes" id="UP000233399">
    <property type="component" value="Unassembled WGS sequence"/>
</dbReference>
<protein>
    <submittedName>
        <fullName evidence="1">Uncharacterized protein</fullName>
    </submittedName>
</protein>
<organism evidence="1 2">
    <name type="scientific">Pseudomonas monteilii</name>
    <dbReference type="NCBI Taxonomy" id="76759"/>
    <lineage>
        <taxon>Bacteria</taxon>
        <taxon>Pseudomonadati</taxon>
        <taxon>Pseudomonadota</taxon>
        <taxon>Gammaproteobacteria</taxon>
        <taxon>Pseudomonadales</taxon>
        <taxon>Pseudomonadaceae</taxon>
        <taxon>Pseudomonas</taxon>
    </lineage>
</organism>